<dbReference type="InterPro" id="IPR046887">
    <property type="entry name" value="RsmE_PUA-like"/>
</dbReference>
<evidence type="ECO:0000256" key="7">
    <source>
        <dbReference type="ARBA" id="ARBA00022603"/>
    </source>
</evidence>
<keyword evidence="7 12" id="KW-0489">Methyltransferase</keyword>
<evidence type="ECO:0000256" key="11">
    <source>
        <dbReference type="ARBA" id="ARBA00047944"/>
    </source>
</evidence>
<dbReference type="Pfam" id="PF04452">
    <property type="entry name" value="Methyltrans_RNA"/>
    <property type="match status" value="1"/>
</dbReference>
<dbReference type="PANTHER" id="PTHR30027:SF3">
    <property type="entry name" value="16S RRNA (URACIL(1498)-N(3))-METHYLTRANSFERASE"/>
    <property type="match status" value="1"/>
</dbReference>
<evidence type="ECO:0000256" key="12">
    <source>
        <dbReference type="PIRNR" id="PIRNR015601"/>
    </source>
</evidence>
<evidence type="ECO:0000259" key="14">
    <source>
        <dbReference type="Pfam" id="PF20260"/>
    </source>
</evidence>
<comment type="function">
    <text evidence="10 12">Specifically methylates the N3 position of the uracil ring of uridine 1498 (m3U1498) in 16S rRNA. Acts on the fully assembled 30S ribosomal subunit.</text>
</comment>
<comment type="catalytic activity">
    <reaction evidence="11 12">
        <text>uridine(1498) in 16S rRNA + S-adenosyl-L-methionine = N(3)-methyluridine(1498) in 16S rRNA + S-adenosyl-L-homocysteine + H(+)</text>
        <dbReference type="Rhea" id="RHEA:42920"/>
        <dbReference type="Rhea" id="RHEA-COMP:10283"/>
        <dbReference type="Rhea" id="RHEA-COMP:10284"/>
        <dbReference type="ChEBI" id="CHEBI:15378"/>
        <dbReference type="ChEBI" id="CHEBI:57856"/>
        <dbReference type="ChEBI" id="CHEBI:59789"/>
        <dbReference type="ChEBI" id="CHEBI:65315"/>
        <dbReference type="ChEBI" id="CHEBI:74502"/>
        <dbReference type="EC" id="2.1.1.193"/>
    </reaction>
</comment>
<keyword evidence="5 12" id="KW-0963">Cytoplasm</keyword>
<feature type="domain" description="Ribosomal RNA small subunit methyltransferase E methyltransferase" evidence="13">
    <location>
        <begin position="79"/>
        <end position="241"/>
    </location>
</feature>
<sequence>MTLPVFFASGLEQARIGVLLDCGSEVAGHAVRVRRMSAGEDLQLIDGSGTRVTGTIAEAAPDSLTVTVTGVDREAAPRPRLVLVQALAKQERDLQAIEAATEVGVDEVIPWAAARSIADWPAKKHGKMAAKWANTLQAAALQARRARVPLLHDLARGHALRERFGTGDHVLVLHEEATVRLPAAVAAAPEDVERLILVVGPEGGISAEEITAFEAVGALPVRLGDTVLRASSAGPVGLALCQLLLGRWDDADSAADHASGR</sequence>
<dbReference type="SUPFAM" id="SSF75217">
    <property type="entry name" value="alpha/beta knot"/>
    <property type="match status" value="1"/>
</dbReference>
<dbReference type="CDD" id="cd18084">
    <property type="entry name" value="RsmE-like"/>
    <property type="match status" value="1"/>
</dbReference>
<dbReference type="PANTHER" id="PTHR30027">
    <property type="entry name" value="RIBOSOMAL RNA SMALL SUBUNIT METHYLTRANSFERASE E"/>
    <property type="match status" value="1"/>
</dbReference>
<comment type="caution">
    <text evidence="15">The sequence shown here is derived from an EMBL/GenBank/DDBJ whole genome shotgun (WGS) entry which is preliminary data.</text>
</comment>
<dbReference type="NCBIfam" id="NF008693">
    <property type="entry name" value="PRK11713.2-3"/>
    <property type="match status" value="1"/>
</dbReference>
<organism evidence="15 16">
    <name type="scientific">Brevibacterium daeguense</name>
    <dbReference type="NCBI Taxonomy" id="909936"/>
    <lineage>
        <taxon>Bacteria</taxon>
        <taxon>Bacillati</taxon>
        <taxon>Actinomycetota</taxon>
        <taxon>Actinomycetes</taxon>
        <taxon>Micrococcales</taxon>
        <taxon>Brevibacteriaceae</taxon>
        <taxon>Brevibacterium</taxon>
    </lineage>
</organism>
<dbReference type="EMBL" id="BAABAZ010000012">
    <property type="protein sequence ID" value="GAA4285367.1"/>
    <property type="molecule type" value="Genomic_DNA"/>
</dbReference>
<dbReference type="InterPro" id="IPR029028">
    <property type="entry name" value="Alpha/beta_knot_MTases"/>
</dbReference>
<evidence type="ECO:0000256" key="1">
    <source>
        <dbReference type="ARBA" id="ARBA00004496"/>
    </source>
</evidence>
<dbReference type="EC" id="2.1.1.193" evidence="3 12"/>
<gene>
    <name evidence="15" type="ORF">GCM10022261_28980</name>
</gene>
<dbReference type="NCBIfam" id="TIGR00046">
    <property type="entry name" value="RsmE family RNA methyltransferase"/>
    <property type="match status" value="1"/>
</dbReference>
<proteinExistence type="inferred from homology"/>
<evidence type="ECO:0000256" key="8">
    <source>
        <dbReference type="ARBA" id="ARBA00022679"/>
    </source>
</evidence>
<keyword evidence="9 12" id="KW-0949">S-adenosyl-L-methionine</keyword>
<dbReference type="InterPro" id="IPR015947">
    <property type="entry name" value="PUA-like_sf"/>
</dbReference>
<comment type="subcellular location">
    <subcellularLocation>
        <location evidence="1 12">Cytoplasm</location>
    </subcellularLocation>
</comment>
<feature type="domain" description="Ribosomal RNA small subunit methyltransferase E PUA-like" evidence="14">
    <location>
        <begin position="25"/>
        <end position="68"/>
    </location>
</feature>
<evidence type="ECO:0000256" key="9">
    <source>
        <dbReference type="ARBA" id="ARBA00022691"/>
    </source>
</evidence>
<protein>
    <recommendedName>
        <fullName evidence="4 12">Ribosomal RNA small subunit methyltransferase E</fullName>
        <ecNumber evidence="3 12">2.1.1.193</ecNumber>
    </recommendedName>
</protein>
<keyword evidence="6 12" id="KW-0698">rRNA processing</keyword>
<name>A0ABP8ENJ0_9MICO</name>
<evidence type="ECO:0000256" key="6">
    <source>
        <dbReference type="ARBA" id="ARBA00022552"/>
    </source>
</evidence>
<dbReference type="InterPro" id="IPR029026">
    <property type="entry name" value="tRNA_m1G_MTases_N"/>
</dbReference>
<keyword evidence="16" id="KW-1185">Reference proteome</keyword>
<dbReference type="SUPFAM" id="SSF88697">
    <property type="entry name" value="PUA domain-like"/>
    <property type="match status" value="1"/>
</dbReference>
<evidence type="ECO:0000256" key="2">
    <source>
        <dbReference type="ARBA" id="ARBA00005528"/>
    </source>
</evidence>
<dbReference type="Gene3D" id="2.40.240.20">
    <property type="entry name" value="Hypothetical PUA domain-like, domain 1"/>
    <property type="match status" value="1"/>
</dbReference>
<dbReference type="Gene3D" id="3.40.1280.10">
    <property type="match status" value="1"/>
</dbReference>
<dbReference type="InterPro" id="IPR006700">
    <property type="entry name" value="RsmE"/>
</dbReference>
<dbReference type="RefSeq" id="WP_236863205.1">
    <property type="nucleotide sequence ID" value="NZ_BAABAZ010000012.1"/>
</dbReference>
<dbReference type="PIRSF" id="PIRSF015601">
    <property type="entry name" value="MTase_slr0722"/>
    <property type="match status" value="1"/>
</dbReference>
<reference evidence="16" key="1">
    <citation type="journal article" date="2019" name="Int. J. Syst. Evol. Microbiol.">
        <title>The Global Catalogue of Microorganisms (GCM) 10K type strain sequencing project: providing services to taxonomists for standard genome sequencing and annotation.</title>
        <authorList>
            <consortium name="The Broad Institute Genomics Platform"/>
            <consortium name="The Broad Institute Genome Sequencing Center for Infectious Disease"/>
            <person name="Wu L."/>
            <person name="Ma J."/>
        </authorList>
    </citation>
    <scope>NUCLEOTIDE SEQUENCE [LARGE SCALE GENOMIC DNA]</scope>
    <source>
        <strain evidence="16">JCM 17458</strain>
    </source>
</reference>
<comment type="similarity">
    <text evidence="2 12">Belongs to the RNA methyltransferase RsmE family.</text>
</comment>
<evidence type="ECO:0000256" key="4">
    <source>
        <dbReference type="ARBA" id="ARBA00013673"/>
    </source>
</evidence>
<evidence type="ECO:0000313" key="16">
    <source>
        <dbReference type="Proteomes" id="UP001501586"/>
    </source>
</evidence>
<evidence type="ECO:0000256" key="10">
    <source>
        <dbReference type="ARBA" id="ARBA00025699"/>
    </source>
</evidence>
<evidence type="ECO:0000313" key="15">
    <source>
        <dbReference type="EMBL" id="GAA4285367.1"/>
    </source>
</evidence>
<accession>A0ABP8ENJ0</accession>
<evidence type="ECO:0000256" key="5">
    <source>
        <dbReference type="ARBA" id="ARBA00022490"/>
    </source>
</evidence>
<dbReference type="InterPro" id="IPR046886">
    <property type="entry name" value="RsmE_MTase_dom"/>
</dbReference>
<evidence type="ECO:0000259" key="13">
    <source>
        <dbReference type="Pfam" id="PF04452"/>
    </source>
</evidence>
<dbReference type="Pfam" id="PF20260">
    <property type="entry name" value="PUA_4"/>
    <property type="match status" value="1"/>
</dbReference>
<keyword evidence="8 12" id="KW-0808">Transferase</keyword>
<dbReference type="Proteomes" id="UP001501586">
    <property type="component" value="Unassembled WGS sequence"/>
</dbReference>
<evidence type="ECO:0000256" key="3">
    <source>
        <dbReference type="ARBA" id="ARBA00012328"/>
    </source>
</evidence>